<dbReference type="EMBL" id="RWGY01000026">
    <property type="protein sequence ID" value="TVU21023.1"/>
    <property type="molecule type" value="Genomic_DNA"/>
</dbReference>
<accession>A0A5J9UBJ1</accession>
<evidence type="ECO:0000256" key="1">
    <source>
        <dbReference type="SAM" id="MobiDB-lite"/>
    </source>
</evidence>
<feature type="region of interest" description="Disordered" evidence="1">
    <location>
        <begin position="121"/>
        <end position="202"/>
    </location>
</feature>
<evidence type="ECO:0000313" key="3">
    <source>
        <dbReference type="Proteomes" id="UP000324897"/>
    </source>
</evidence>
<keyword evidence="3" id="KW-1185">Reference proteome</keyword>
<dbReference type="AlphaFoldDB" id="A0A5J9UBJ1"/>
<gene>
    <name evidence="2" type="ORF">EJB05_30634</name>
</gene>
<evidence type="ECO:0000313" key="2">
    <source>
        <dbReference type="EMBL" id="TVU21023.1"/>
    </source>
</evidence>
<feature type="region of interest" description="Disordered" evidence="1">
    <location>
        <begin position="227"/>
        <end position="314"/>
    </location>
</feature>
<feature type="compositionally biased region" description="Polar residues" evidence="1">
    <location>
        <begin position="230"/>
        <end position="239"/>
    </location>
</feature>
<feature type="compositionally biased region" description="Polar residues" evidence="1">
    <location>
        <begin position="305"/>
        <end position="314"/>
    </location>
</feature>
<feature type="compositionally biased region" description="Polar residues" evidence="1">
    <location>
        <begin position="288"/>
        <end position="298"/>
    </location>
</feature>
<dbReference type="Proteomes" id="UP000324897">
    <property type="component" value="Unassembled WGS sequence"/>
</dbReference>
<name>A0A5J9UBJ1_9POAL</name>
<protein>
    <submittedName>
        <fullName evidence="2">Uncharacterized protein</fullName>
    </submittedName>
</protein>
<sequence length="314" mass="33496">RSRVDPARPFSIARAVAAVYPLPTRVLLSSPTPPPLAHSPYLPAAACSLPGVPPPSSHHPRSGQRCRPPESSDQPLHLLSVADWAPNLEPLHRLFCLPATPSSIPALLSAAARAAIPEIMRPSSGTASPSGHRKRSQPVPVFSGTTPPDSGMQDGALSSYDEDFPADFSSSSTRPVRRRLSILSDDLQQPNSTSVVRPCKKRGPCVLENPGALSRRLRVLSFSTDGGEASASSKLSVPSNDVAKPGGASSLQLCRKRKPSALEDSRRVSRRLNEPSHSRVGEDENDQLPASTMAVSSTGHRRELFSNTSSHVPF</sequence>
<feature type="compositionally biased region" description="Polar residues" evidence="1">
    <location>
        <begin position="186"/>
        <end position="195"/>
    </location>
</feature>
<organism evidence="2 3">
    <name type="scientific">Eragrostis curvula</name>
    <name type="common">weeping love grass</name>
    <dbReference type="NCBI Taxonomy" id="38414"/>
    <lineage>
        <taxon>Eukaryota</taxon>
        <taxon>Viridiplantae</taxon>
        <taxon>Streptophyta</taxon>
        <taxon>Embryophyta</taxon>
        <taxon>Tracheophyta</taxon>
        <taxon>Spermatophyta</taxon>
        <taxon>Magnoliopsida</taxon>
        <taxon>Liliopsida</taxon>
        <taxon>Poales</taxon>
        <taxon>Poaceae</taxon>
        <taxon>PACMAD clade</taxon>
        <taxon>Chloridoideae</taxon>
        <taxon>Eragrostideae</taxon>
        <taxon>Eragrostidinae</taxon>
        <taxon>Eragrostis</taxon>
    </lineage>
</organism>
<feature type="compositionally biased region" description="Basic and acidic residues" evidence="1">
    <location>
        <begin position="260"/>
        <end position="282"/>
    </location>
</feature>
<feature type="non-terminal residue" evidence="2">
    <location>
        <position position="1"/>
    </location>
</feature>
<feature type="region of interest" description="Disordered" evidence="1">
    <location>
        <begin position="52"/>
        <end position="74"/>
    </location>
</feature>
<comment type="caution">
    <text evidence="2">The sequence shown here is derived from an EMBL/GenBank/DDBJ whole genome shotgun (WGS) entry which is preliminary data.</text>
</comment>
<reference evidence="2 3" key="1">
    <citation type="journal article" date="2019" name="Sci. Rep.">
        <title>A high-quality genome of Eragrostis curvula grass provides insights into Poaceae evolution and supports new strategies to enhance forage quality.</title>
        <authorList>
            <person name="Carballo J."/>
            <person name="Santos B.A.C.M."/>
            <person name="Zappacosta D."/>
            <person name="Garbus I."/>
            <person name="Selva J.P."/>
            <person name="Gallo C.A."/>
            <person name="Diaz A."/>
            <person name="Albertini E."/>
            <person name="Caccamo M."/>
            <person name="Echenique V."/>
        </authorList>
    </citation>
    <scope>NUCLEOTIDE SEQUENCE [LARGE SCALE GENOMIC DNA]</scope>
    <source>
        <strain evidence="3">cv. Victoria</strain>
        <tissue evidence="2">Leaf</tissue>
    </source>
</reference>
<proteinExistence type="predicted"/>
<dbReference type="Gramene" id="TVU21023">
    <property type="protein sequence ID" value="TVU21023"/>
    <property type="gene ID" value="EJB05_30634"/>
</dbReference>